<sequence>MYNWDRSHKEDKPRKNRQIPSFSLTLLDEIYRSIIGGEEKFGEFNVRKPKVAKKSIRGKSVEDEEIASFHRACLVEKWMEMKANEKEVVAHHRPP</sequence>
<accession>A0A699VVW5</accession>
<dbReference type="AlphaFoldDB" id="A0A699VVW5"/>
<name>A0A699VVW5_TANCI</name>
<protein>
    <submittedName>
        <fullName evidence="1">Protein BIG GRAIN 1-like A</fullName>
    </submittedName>
</protein>
<proteinExistence type="predicted"/>
<reference evidence="1" key="1">
    <citation type="journal article" date="2019" name="Sci. Rep.">
        <title>Draft genome of Tanacetum cinerariifolium, the natural source of mosquito coil.</title>
        <authorList>
            <person name="Yamashiro T."/>
            <person name="Shiraishi A."/>
            <person name="Satake H."/>
            <person name="Nakayama K."/>
        </authorList>
    </citation>
    <scope>NUCLEOTIDE SEQUENCE</scope>
</reference>
<dbReference type="EMBL" id="BKCJ011501644">
    <property type="protein sequence ID" value="GFD38510.1"/>
    <property type="molecule type" value="Genomic_DNA"/>
</dbReference>
<comment type="caution">
    <text evidence="1">The sequence shown here is derived from an EMBL/GenBank/DDBJ whole genome shotgun (WGS) entry which is preliminary data.</text>
</comment>
<feature type="non-terminal residue" evidence="1">
    <location>
        <position position="95"/>
    </location>
</feature>
<organism evidence="1">
    <name type="scientific">Tanacetum cinerariifolium</name>
    <name type="common">Dalmatian daisy</name>
    <name type="synonym">Chrysanthemum cinerariifolium</name>
    <dbReference type="NCBI Taxonomy" id="118510"/>
    <lineage>
        <taxon>Eukaryota</taxon>
        <taxon>Viridiplantae</taxon>
        <taxon>Streptophyta</taxon>
        <taxon>Embryophyta</taxon>
        <taxon>Tracheophyta</taxon>
        <taxon>Spermatophyta</taxon>
        <taxon>Magnoliopsida</taxon>
        <taxon>eudicotyledons</taxon>
        <taxon>Gunneridae</taxon>
        <taxon>Pentapetalae</taxon>
        <taxon>asterids</taxon>
        <taxon>campanulids</taxon>
        <taxon>Asterales</taxon>
        <taxon>Asteraceae</taxon>
        <taxon>Asteroideae</taxon>
        <taxon>Anthemideae</taxon>
        <taxon>Anthemidinae</taxon>
        <taxon>Tanacetum</taxon>
    </lineage>
</organism>
<evidence type="ECO:0000313" key="1">
    <source>
        <dbReference type="EMBL" id="GFD38510.1"/>
    </source>
</evidence>
<gene>
    <name evidence="1" type="ORF">Tci_910479</name>
</gene>